<reference evidence="2 3" key="1">
    <citation type="submission" date="2017-05" db="EMBL/GenBank/DDBJ databases">
        <title>Vagococcus spp. assemblies.</title>
        <authorList>
            <person name="Gulvik C.A."/>
        </authorList>
    </citation>
    <scope>NUCLEOTIDE SEQUENCE [LARGE SCALE GENOMIC DNA]</scope>
    <source>
        <strain evidence="2 3">SS1714</strain>
    </source>
</reference>
<dbReference type="OrthoDB" id="9127144at2"/>
<dbReference type="PROSITE" id="PS51186">
    <property type="entry name" value="GNAT"/>
    <property type="match status" value="1"/>
</dbReference>
<dbReference type="GO" id="GO:0016747">
    <property type="term" value="F:acyltransferase activity, transferring groups other than amino-acyl groups"/>
    <property type="evidence" value="ECO:0007669"/>
    <property type="project" value="InterPro"/>
</dbReference>
<dbReference type="EMBL" id="NGKB01000004">
    <property type="protein sequence ID" value="RSU15973.1"/>
    <property type="molecule type" value="Genomic_DNA"/>
</dbReference>
<dbReference type="Gene3D" id="1.10.287.900">
    <property type="entry name" value="The crystal structure of the spermine/spermidine acetyltransferase from enterococcus faecali"/>
    <property type="match status" value="1"/>
</dbReference>
<dbReference type="PANTHER" id="PTHR43617">
    <property type="entry name" value="L-AMINO ACID N-ACETYLTRANSFERASE"/>
    <property type="match status" value="1"/>
</dbReference>
<accession>A0A430B6Q0</accession>
<dbReference type="CDD" id="cd04301">
    <property type="entry name" value="NAT_SF"/>
    <property type="match status" value="1"/>
</dbReference>
<sequence>MLLLKTITQENWRLVANLSVSSEQTTFIESNKDSLLEAAFDKTFDWIPLALYDDNVLVGFTMIGDFKEVEKSIWLDRFMIDQHFQGQKYGKKFLKTIVEHIKHNWSVETIFLSATKENKKIFSFYESVGFINTHTVDEKNGEVIMTLTF</sequence>
<keyword evidence="3" id="KW-1185">Reference proteome</keyword>
<dbReference type="InterPro" id="IPR000182">
    <property type="entry name" value="GNAT_dom"/>
</dbReference>
<organism evidence="2 3">
    <name type="scientific">Vagococcus carniphilus</name>
    <dbReference type="NCBI Taxonomy" id="218144"/>
    <lineage>
        <taxon>Bacteria</taxon>
        <taxon>Bacillati</taxon>
        <taxon>Bacillota</taxon>
        <taxon>Bacilli</taxon>
        <taxon>Lactobacillales</taxon>
        <taxon>Enterococcaceae</taxon>
        <taxon>Vagococcus</taxon>
    </lineage>
</organism>
<protein>
    <recommendedName>
        <fullName evidence="1">N-acetyltransferase domain-containing protein</fullName>
    </recommendedName>
</protein>
<dbReference type="Proteomes" id="UP000288028">
    <property type="component" value="Unassembled WGS sequence"/>
</dbReference>
<evidence type="ECO:0000313" key="2">
    <source>
        <dbReference type="EMBL" id="RSU15973.1"/>
    </source>
</evidence>
<dbReference type="InterPro" id="IPR050276">
    <property type="entry name" value="MshD_Acetyltransferase"/>
</dbReference>
<dbReference type="InterPro" id="IPR016181">
    <property type="entry name" value="Acyl_CoA_acyltransferase"/>
</dbReference>
<dbReference type="InterPro" id="IPR027455">
    <property type="entry name" value="Sper_AcTfrase_N"/>
</dbReference>
<name>A0A430B6Q0_9ENTE</name>
<evidence type="ECO:0000259" key="1">
    <source>
        <dbReference type="PROSITE" id="PS51186"/>
    </source>
</evidence>
<dbReference type="SUPFAM" id="SSF55729">
    <property type="entry name" value="Acyl-CoA N-acyltransferases (Nat)"/>
    <property type="match status" value="1"/>
</dbReference>
<evidence type="ECO:0000313" key="3">
    <source>
        <dbReference type="Proteomes" id="UP000288028"/>
    </source>
</evidence>
<dbReference type="GeneID" id="95581842"/>
<dbReference type="Pfam" id="PF00583">
    <property type="entry name" value="Acetyltransf_1"/>
    <property type="match status" value="1"/>
</dbReference>
<dbReference type="Gene3D" id="3.40.630.30">
    <property type="match status" value="1"/>
</dbReference>
<proteinExistence type="predicted"/>
<dbReference type="AlphaFoldDB" id="A0A430B6Q0"/>
<feature type="domain" description="N-acetyltransferase" evidence="1">
    <location>
        <begin position="2"/>
        <end position="149"/>
    </location>
</feature>
<gene>
    <name evidence="2" type="ORF">CBF28_05970</name>
</gene>
<comment type="caution">
    <text evidence="2">The sequence shown here is derived from an EMBL/GenBank/DDBJ whole genome shotgun (WGS) entry which is preliminary data.</text>
</comment>
<dbReference type="PANTHER" id="PTHR43617:SF2">
    <property type="entry name" value="UPF0039 PROTEIN SLL0451"/>
    <property type="match status" value="1"/>
</dbReference>
<dbReference type="RefSeq" id="WP_126792951.1">
    <property type="nucleotide sequence ID" value="NZ_CP060720.1"/>
</dbReference>